<dbReference type="Gene3D" id="3.30.450.40">
    <property type="match status" value="1"/>
</dbReference>
<keyword evidence="10" id="KW-1185">Reference proteome</keyword>
<evidence type="ECO:0000256" key="3">
    <source>
        <dbReference type="ARBA" id="ARBA00022679"/>
    </source>
</evidence>
<dbReference type="EC" id="2.7.13.3" evidence="2"/>
<keyword evidence="6" id="KW-0067">ATP-binding</keyword>
<dbReference type="Proteomes" id="UP000595894">
    <property type="component" value="Chromosome"/>
</dbReference>
<dbReference type="PROSITE" id="PS50109">
    <property type="entry name" value="HIS_KIN"/>
    <property type="match status" value="1"/>
</dbReference>
<feature type="transmembrane region" description="Helical" evidence="7">
    <location>
        <begin position="6"/>
        <end position="26"/>
    </location>
</feature>
<evidence type="ECO:0000256" key="2">
    <source>
        <dbReference type="ARBA" id="ARBA00012438"/>
    </source>
</evidence>
<feature type="domain" description="Histidine kinase" evidence="8">
    <location>
        <begin position="479"/>
        <end position="681"/>
    </location>
</feature>
<evidence type="ECO:0000256" key="6">
    <source>
        <dbReference type="ARBA" id="ARBA00022840"/>
    </source>
</evidence>
<keyword evidence="5 9" id="KW-0418">Kinase</keyword>
<feature type="transmembrane region" description="Helical" evidence="7">
    <location>
        <begin position="126"/>
        <end position="146"/>
    </location>
</feature>
<evidence type="ECO:0000256" key="7">
    <source>
        <dbReference type="SAM" id="Phobius"/>
    </source>
</evidence>
<dbReference type="Pfam" id="PF02518">
    <property type="entry name" value="HATPase_c"/>
    <property type="match status" value="1"/>
</dbReference>
<proteinExistence type="predicted"/>
<dbReference type="InterPro" id="IPR003594">
    <property type="entry name" value="HATPase_dom"/>
</dbReference>
<comment type="catalytic activity">
    <reaction evidence="1">
        <text>ATP + protein L-histidine = ADP + protein N-phospho-L-histidine.</text>
        <dbReference type="EC" id="2.7.13.3"/>
    </reaction>
</comment>
<feature type="transmembrane region" description="Helical" evidence="7">
    <location>
        <begin position="227"/>
        <end position="250"/>
    </location>
</feature>
<accession>A0A974NWG6</accession>
<evidence type="ECO:0000259" key="8">
    <source>
        <dbReference type="PROSITE" id="PS50109"/>
    </source>
</evidence>
<feature type="transmembrane region" description="Helical" evidence="7">
    <location>
        <begin position="256"/>
        <end position="275"/>
    </location>
</feature>
<protein>
    <recommendedName>
        <fullName evidence="2">histidine kinase</fullName>
        <ecNumber evidence="2">2.7.13.3</ecNumber>
    </recommendedName>
</protein>
<evidence type="ECO:0000256" key="5">
    <source>
        <dbReference type="ARBA" id="ARBA00022777"/>
    </source>
</evidence>
<evidence type="ECO:0000313" key="10">
    <source>
        <dbReference type="Proteomes" id="UP000595894"/>
    </source>
</evidence>
<keyword evidence="7" id="KW-1133">Transmembrane helix</keyword>
<dbReference type="EMBL" id="CP061035">
    <property type="protein sequence ID" value="QQV78052.1"/>
    <property type="molecule type" value="Genomic_DNA"/>
</dbReference>
<dbReference type="GO" id="GO:0005524">
    <property type="term" value="F:ATP binding"/>
    <property type="evidence" value="ECO:0007669"/>
    <property type="project" value="UniProtKB-KW"/>
</dbReference>
<dbReference type="InterPro" id="IPR036890">
    <property type="entry name" value="HATPase_C_sf"/>
</dbReference>
<dbReference type="AlphaFoldDB" id="A0A974NWG6"/>
<dbReference type="NCBIfam" id="TIGR02916">
    <property type="entry name" value="PEP_his_kin"/>
    <property type="match status" value="1"/>
</dbReference>
<keyword evidence="7" id="KW-0812">Transmembrane</keyword>
<dbReference type="KEGG" id="sari:H5J25_04745"/>
<dbReference type="Gene3D" id="3.30.565.10">
    <property type="entry name" value="Histidine kinase-like ATPase, C-terminal domain"/>
    <property type="match status" value="1"/>
</dbReference>
<dbReference type="InterPro" id="IPR003018">
    <property type="entry name" value="GAF"/>
</dbReference>
<reference evidence="10" key="1">
    <citation type="submission" date="2020-09" db="EMBL/GenBank/DDBJ databases">
        <title>Sphingomonas sp., a new species isolated from pork steak.</title>
        <authorList>
            <person name="Heidler von Heilborn D."/>
        </authorList>
    </citation>
    <scope>NUCLEOTIDE SEQUENCE [LARGE SCALE GENOMIC DNA]</scope>
</reference>
<dbReference type="InterPro" id="IPR050980">
    <property type="entry name" value="2C_sensor_his_kinase"/>
</dbReference>
<evidence type="ECO:0000256" key="4">
    <source>
        <dbReference type="ARBA" id="ARBA00022741"/>
    </source>
</evidence>
<name>A0A974NWG6_9SPHN</name>
<dbReference type="GO" id="GO:0004673">
    <property type="term" value="F:protein histidine kinase activity"/>
    <property type="evidence" value="ECO:0007669"/>
    <property type="project" value="UniProtKB-EC"/>
</dbReference>
<evidence type="ECO:0000313" key="9">
    <source>
        <dbReference type="EMBL" id="QQV78052.1"/>
    </source>
</evidence>
<dbReference type="PANTHER" id="PTHR44936">
    <property type="entry name" value="SENSOR PROTEIN CREC"/>
    <property type="match status" value="1"/>
</dbReference>
<keyword evidence="3 9" id="KW-0808">Transferase</keyword>
<keyword evidence="7" id="KW-0472">Membrane</keyword>
<dbReference type="InterPro" id="IPR004358">
    <property type="entry name" value="Sig_transdc_His_kin-like_C"/>
</dbReference>
<feature type="transmembrane region" description="Helical" evidence="7">
    <location>
        <begin position="185"/>
        <end position="206"/>
    </location>
</feature>
<sequence>MPSLSFWSVVLSTIFYAGLAIWRLLITRRHPRALHLGLAFTGMALWSASMLSGVSAWMVVSEPMRDAGWLAYIVLTTRTFEQDDEARRTIRRFCISLGVLIVVRTALSLLIAQGGLAYFAAVDLTIAMFSAHWVFALVGVAFAHFLYRASASASASGFRLIVIALGVLWAYNLNLYTLMLLGYPLAVLLLQGMGVLALGLVPALALAARRKERWKVTLSRQATTRSLLFVAIGSYFVVISAATRALIWAGGHGADLARLLAAVILALTILAIGLLPKLRARVKAMFVRHLFEHRYDYRSEWLRFSATIADRTMPNLSAEERAIRSVADVTESLGGVLLFAERGERMALAGCWQWYTSDPFSHALPVEAQWLDDLAHSGRILNLDEIRETGGSTDEDRMVPDWLLRENKAWVVVPLARSGRLVGIIVLGRPQLDRDLDWEDFDLLRVISQQVAVHLTDAQNQAELDEARRFEEFNRRFGFIIHDLKNVVSQLSLVSSNAAQHGANPKFQAAMAKTLENATGKMTTMLSRLSTERSIAEPQMVEVDLTRLLTGVAQHSYAPGVVILSIEQDCVILADAEQLSIAIEHLITNAIEASPPNATVAVSLTIWDGVVVIAVEDKGEGMTPEFIRKELFKPFASTKKNGFGIGAAEARSLVIAMGGDMEVISVKGSGSRFALRFPLLRSSDDDGI</sequence>
<keyword evidence="4" id="KW-0547">Nucleotide-binding</keyword>
<feature type="transmembrane region" description="Helical" evidence="7">
    <location>
        <begin position="93"/>
        <end position="120"/>
    </location>
</feature>
<dbReference type="RefSeq" id="WP_202094981.1">
    <property type="nucleotide sequence ID" value="NZ_CP061035.1"/>
</dbReference>
<feature type="transmembrane region" description="Helical" evidence="7">
    <location>
        <begin position="158"/>
        <end position="179"/>
    </location>
</feature>
<dbReference type="Pfam" id="PF01590">
    <property type="entry name" value="GAF"/>
    <property type="match status" value="1"/>
</dbReference>
<dbReference type="PRINTS" id="PR00344">
    <property type="entry name" value="BCTRLSENSOR"/>
</dbReference>
<dbReference type="PANTHER" id="PTHR44936:SF10">
    <property type="entry name" value="SENSOR PROTEIN RSTB"/>
    <property type="match status" value="1"/>
</dbReference>
<dbReference type="InterPro" id="IPR014265">
    <property type="entry name" value="XrtA/PrsK"/>
</dbReference>
<dbReference type="SMART" id="SM00387">
    <property type="entry name" value="HATPase_c"/>
    <property type="match status" value="1"/>
</dbReference>
<dbReference type="InterPro" id="IPR029016">
    <property type="entry name" value="GAF-like_dom_sf"/>
</dbReference>
<dbReference type="SUPFAM" id="SSF55781">
    <property type="entry name" value="GAF domain-like"/>
    <property type="match status" value="1"/>
</dbReference>
<dbReference type="SUPFAM" id="SSF55874">
    <property type="entry name" value="ATPase domain of HSP90 chaperone/DNA topoisomerase II/histidine kinase"/>
    <property type="match status" value="1"/>
</dbReference>
<dbReference type="InterPro" id="IPR005467">
    <property type="entry name" value="His_kinase_dom"/>
</dbReference>
<evidence type="ECO:0000256" key="1">
    <source>
        <dbReference type="ARBA" id="ARBA00000085"/>
    </source>
</evidence>
<organism evidence="9 10">
    <name type="scientific">Sphingomonas aliaeris</name>
    <dbReference type="NCBI Taxonomy" id="2759526"/>
    <lineage>
        <taxon>Bacteria</taxon>
        <taxon>Pseudomonadati</taxon>
        <taxon>Pseudomonadota</taxon>
        <taxon>Alphaproteobacteria</taxon>
        <taxon>Sphingomonadales</taxon>
        <taxon>Sphingomonadaceae</taxon>
        <taxon>Sphingomonas</taxon>
    </lineage>
</organism>
<gene>
    <name evidence="9" type="primary">prsK</name>
    <name evidence="9" type="ORF">H5J25_04745</name>
</gene>